<dbReference type="Pfam" id="PF00089">
    <property type="entry name" value="Trypsin"/>
    <property type="match status" value="1"/>
</dbReference>
<dbReference type="InterPro" id="IPR051487">
    <property type="entry name" value="Ser/Thr_Proteases_Immune/Dev"/>
</dbReference>
<reference evidence="4" key="1">
    <citation type="submission" date="2016-01" db="EMBL/GenBank/DDBJ databases">
        <title>Reference transcriptome for the parasite Schistocephalus solidus: insights into the molecular evolution of parasitism.</title>
        <authorList>
            <person name="Hebert F.O."/>
            <person name="Grambauer S."/>
            <person name="Barber I."/>
            <person name="Landry C.R."/>
            <person name="Aubin-Horth N."/>
        </authorList>
    </citation>
    <scope>NUCLEOTIDE SEQUENCE</scope>
</reference>
<dbReference type="SUPFAM" id="SSF50494">
    <property type="entry name" value="Trypsin-like serine proteases"/>
    <property type="match status" value="1"/>
</dbReference>
<dbReference type="Gene3D" id="2.40.10.10">
    <property type="entry name" value="Trypsin-like serine proteases"/>
    <property type="match status" value="1"/>
</dbReference>
<evidence type="ECO:0000256" key="2">
    <source>
        <dbReference type="ARBA" id="ARBA00024195"/>
    </source>
</evidence>
<dbReference type="PROSITE" id="PS50240">
    <property type="entry name" value="TRYPSIN_DOM"/>
    <property type="match status" value="1"/>
</dbReference>
<evidence type="ECO:0000259" key="3">
    <source>
        <dbReference type="PROSITE" id="PS50240"/>
    </source>
</evidence>
<feature type="domain" description="Peptidase S1" evidence="3">
    <location>
        <begin position="35"/>
        <end position="320"/>
    </location>
</feature>
<dbReference type="PROSITE" id="PS00134">
    <property type="entry name" value="TRYPSIN_HIS"/>
    <property type="match status" value="1"/>
</dbReference>
<name>A0A0X3PHW0_SCHSO</name>
<dbReference type="PANTHER" id="PTHR24256">
    <property type="entry name" value="TRYPTASE-RELATED"/>
    <property type="match status" value="1"/>
</dbReference>
<dbReference type="GO" id="GO:0004252">
    <property type="term" value="F:serine-type endopeptidase activity"/>
    <property type="evidence" value="ECO:0007669"/>
    <property type="project" value="InterPro"/>
</dbReference>
<dbReference type="InterPro" id="IPR009003">
    <property type="entry name" value="Peptidase_S1_PA"/>
</dbReference>
<gene>
    <name evidence="4" type="primary">CPP1</name>
    <name evidence="4" type="ORF">TR91018</name>
</gene>
<organism evidence="4">
    <name type="scientific">Schistocephalus solidus</name>
    <name type="common">Tapeworm</name>
    <dbReference type="NCBI Taxonomy" id="70667"/>
    <lineage>
        <taxon>Eukaryota</taxon>
        <taxon>Metazoa</taxon>
        <taxon>Spiralia</taxon>
        <taxon>Lophotrochozoa</taxon>
        <taxon>Platyhelminthes</taxon>
        <taxon>Cestoda</taxon>
        <taxon>Eucestoda</taxon>
        <taxon>Diphyllobothriidea</taxon>
        <taxon>Diphyllobothriidae</taxon>
        <taxon>Schistocephalus</taxon>
    </lineage>
</organism>
<dbReference type="InterPro" id="IPR001314">
    <property type="entry name" value="Peptidase_S1A"/>
</dbReference>
<dbReference type="CDD" id="cd00190">
    <property type="entry name" value="Tryp_SPc"/>
    <property type="match status" value="1"/>
</dbReference>
<evidence type="ECO:0000256" key="1">
    <source>
        <dbReference type="ARBA" id="ARBA00023157"/>
    </source>
</evidence>
<dbReference type="GO" id="GO:0006508">
    <property type="term" value="P:proteolysis"/>
    <property type="evidence" value="ECO:0007669"/>
    <property type="project" value="InterPro"/>
</dbReference>
<sequence>ANSWPRAYCTYNSKNNRNMWLSMTLFSSCFLWSTILGGDTVLVKGLPEDCGKRPDTQTPTDKYKKGKHEAPANSWPSHVGVYSSIYGAYPFCGGTLISPTWVVTAAHCVVPSGYFNCIPIGKPFTYKQFDDNELAVLVGGHNHTHRGPTSYLVKVKHIVIHPKYNLEFPSLGHDVALLKLQREVKRSKNVDFACLPEYGFKVTIGDSCYLAGWGLISYPPNEPIEDQPDVLMEMQMPIVDPSRCMEKHVGFDEKNHCCTDRTYGPTCTGDSGGGLYYFTEEEGTWVLYGVDSYSAASCLGEFTVHTLTESVRFWIKDTVVAHN</sequence>
<dbReference type="EMBL" id="GEEE01013778">
    <property type="protein sequence ID" value="JAP49447.1"/>
    <property type="molecule type" value="Transcribed_RNA"/>
</dbReference>
<proteinExistence type="inferred from homology"/>
<protein>
    <submittedName>
        <fullName evidence="4">CUB and peptidase domain-containing protein 1</fullName>
    </submittedName>
</protein>
<feature type="non-terminal residue" evidence="4">
    <location>
        <position position="1"/>
    </location>
</feature>
<comment type="similarity">
    <text evidence="2">Belongs to the peptidase S1 family. CLIP subfamily.</text>
</comment>
<dbReference type="SMART" id="SM00020">
    <property type="entry name" value="Tryp_SPc"/>
    <property type="match status" value="1"/>
</dbReference>
<accession>A0A0X3PHW0</accession>
<dbReference type="PRINTS" id="PR00722">
    <property type="entry name" value="CHYMOTRYPSIN"/>
</dbReference>
<evidence type="ECO:0000313" key="4">
    <source>
        <dbReference type="EMBL" id="JAP49447.1"/>
    </source>
</evidence>
<dbReference type="InterPro" id="IPR043504">
    <property type="entry name" value="Peptidase_S1_PA_chymotrypsin"/>
</dbReference>
<dbReference type="InterPro" id="IPR001254">
    <property type="entry name" value="Trypsin_dom"/>
</dbReference>
<dbReference type="InterPro" id="IPR018114">
    <property type="entry name" value="TRYPSIN_HIS"/>
</dbReference>
<keyword evidence="1" id="KW-1015">Disulfide bond</keyword>
<dbReference type="AlphaFoldDB" id="A0A0X3PHW0"/>